<proteinExistence type="predicted"/>
<sequence length="140" mass="15513">MAVKKVTTRIQKELGIMEGEFTQLQVKFTQLDARIDARLNDFQEGIKSEVRSKIRSELYSLFEQYSGQSPLVTVTGVMIGKGKGILGAPPGFLIKEHLVVSHIPDLGHSSMSLRGGTLEVGNTSFRVNCPHFYGGNFRGW</sequence>
<dbReference type="EMBL" id="CM017615">
    <property type="protein sequence ID" value="TYI21885.1"/>
    <property type="molecule type" value="Genomic_DNA"/>
</dbReference>
<evidence type="ECO:0000313" key="2">
    <source>
        <dbReference type="Proteomes" id="UP000322667"/>
    </source>
</evidence>
<evidence type="ECO:0000313" key="1">
    <source>
        <dbReference type="EMBL" id="TYI21885.1"/>
    </source>
</evidence>
<name>A0A5D2Q2U4_GOSTO</name>
<keyword evidence="2" id="KW-1185">Reference proteome</keyword>
<reference evidence="1 2" key="1">
    <citation type="submission" date="2019-07" db="EMBL/GenBank/DDBJ databases">
        <title>WGS assembly of Gossypium tomentosum.</title>
        <authorList>
            <person name="Chen Z.J."/>
            <person name="Sreedasyam A."/>
            <person name="Ando A."/>
            <person name="Song Q."/>
            <person name="De L."/>
            <person name="Hulse-Kemp A."/>
            <person name="Ding M."/>
            <person name="Ye W."/>
            <person name="Kirkbride R."/>
            <person name="Jenkins J."/>
            <person name="Plott C."/>
            <person name="Lovell J."/>
            <person name="Lin Y.-M."/>
            <person name="Vaughn R."/>
            <person name="Liu B."/>
            <person name="Li W."/>
            <person name="Simpson S."/>
            <person name="Scheffler B."/>
            <person name="Saski C."/>
            <person name="Grover C."/>
            <person name="Hu G."/>
            <person name="Conover J."/>
            <person name="Carlson J."/>
            <person name="Shu S."/>
            <person name="Boston L."/>
            <person name="Williams M."/>
            <person name="Peterson D."/>
            <person name="Mcgee K."/>
            <person name="Jones D."/>
            <person name="Wendel J."/>
            <person name="Stelly D."/>
            <person name="Grimwood J."/>
            <person name="Schmutz J."/>
        </authorList>
    </citation>
    <scope>NUCLEOTIDE SEQUENCE [LARGE SCALE GENOMIC DNA]</scope>
    <source>
        <strain evidence="1">7179.01</strain>
    </source>
</reference>
<protein>
    <submittedName>
        <fullName evidence="1">Uncharacterized protein</fullName>
    </submittedName>
</protein>
<dbReference type="Proteomes" id="UP000322667">
    <property type="component" value="Chromosome A06"/>
</dbReference>
<accession>A0A5D2Q2U4</accession>
<gene>
    <name evidence="1" type="ORF">ES332_A06G068200v1</name>
</gene>
<organism evidence="1 2">
    <name type="scientific">Gossypium tomentosum</name>
    <name type="common">Hawaiian cotton</name>
    <name type="synonym">Gossypium sandvicense</name>
    <dbReference type="NCBI Taxonomy" id="34277"/>
    <lineage>
        <taxon>Eukaryota</taxon>
        <taxon>Viridiplantae</taxon>
        <taxon>Streptophyta</taxon>
        <taxon>Embryophyta</taxon>
        <taxon>Tracheophyta</taxon>
        <taxon>Spermatophyta</taxon>
        <taxon>Magnoliopsida</taxon>
        <taxon>eudicotyledons</taxon>
        <taxon>Gunneridae</taxon>
        <taxon>Pentapetalae</taxon>
        <taxon>rosids</taxon>
        <taxon>malvids</taxon>
        <taxon>Malvales</taxon>
        <taxon>Malvaceae</taxon>
        <taxon>Malvoideae</taxon>
        <taxon>Gossypium</taxon>
    </lineage>
</organism>
<dbReference type="AlphaFoldDB" id="A0A5D2Q2U4"/>